<dbReference type="PANTHER" id="PTHR31118:SF12">
    <property type="entry name" value="CYCLASE-LIKE PROTEIN 2"/>
    <property type="match status" value="1"/>
</dbReference>
<dbReference type="OrthoDB" id="9796085at2"/>
<feature type="chain" id="PRO_5015604738" evidence="1">
    <location>
        <begin position="24"/>
        <end position="264"/>
    </location>
</feature>
<name>A0A2S5A1C8_9SPHI</name>
<dbReference type="AlphaFoldDB" id="A0A2S5A1C8"/>
<evidence type="ECO:0000313" key="3">
    <source>
        <dbReference type="Proteomes" id="UP000236893"/>
    </source>
</evidence>
<evidence type="ECO:0000313" key="2">
    <source>
        <dbReference type="EMBL" id="POY36400.1"/>
    </source>
</evidence>
<feature type="signal peptide" evidence="1">
    <location>
        <begin position="1"/>
        <end position="23"/>
    </location>
</feature>
<dbReference type="GO" id="GO:0019441">
    <property type="term" value="P:L-tryptophan catabolic process to kynurenine"/>
    <property type="evidence" value="ECO:0007669"/>
    <property type="project" value="InterPro"/>
</dbReference>
<evidence type="ECO:0000256" key="1">
    <source>
        <dbReference type="SAM" id="SignalP"/>
    </source>
</evidence>
<dbReference type="SUPFAM" id="SSF102198">
    <property type="entry name" value="Putative cyclase"/>
    <property type="match status" value="1"/>
</dbReference>
<dbReference type="PANTHER" id="PTHR31118">
    <property type="entry name" value="CYCLASE-LIKE PROTEIN 2"/>
    <property type="match status" value="1"/>
</dbReference>
<comment type="caution">
    <text evidence="2">The sequence shown here is derived from an EMBL/GenBank/DDBJ whole genome shotgun (WGS) entry which is preliminary data.</text>
</comment>
<proteinExistence type="predicted"/>
<dbReference type="InterPro" id="IPR037175">
    <property type="entry name" value="KFase_sf"/>
</dbReference>
<dbReference type="RefSeq" id="WP_103789317.1">
    <property type="nucleotide sequence ID" value="NZ_PQVF01000007.1"/>
</dbReference>
<dbReference type="EMBL" id="PQVF01000007">
    <property type="protein sequence ID" value="POY36400.1"/>
    <property type="molecule type" value="Genomic_DNA"/>
</dbReference>
<gene>
    <name evidence="2" type="ORF">C3K47_11680</name>
</gene>
<accession>A0A2S5A1C8</accession>
<keyword evidence="1" id="KW-0732">Signal</keyword>
<reference evidence="2 3" key="1">
    <citation type="submission" date="2018-01" db="EMBL/GenBank/DDBJ databases">
        <authorList>
            <person name="Gaut B.S."/>
            <person name="Morton B.R."/>
            <person name="Clegg M.T."/>
            <person name="Duvall M.R."/>
        </authorList>
    </citation>
    <scope>NUCLEOTIDE SEQUENCE [LARGE SCALE GENOMIC DNA]</scope>
    <source>
        <strain evidence="2 3">HR-AV</strain>
    </source>
</reference>
<dbReference type="Proteomes" id="UP000236893">
    <property type="component" value="Unassembled WGS sequence"/>
</dbReference>
<protein>
    <submittedName>
        <fullName evidence="2">Cyclase</fullName>
    </submittedName>
</protein>
<organism evidence="2 3">
    <name type="scientific">Solitalea longa</name>
    <dbReference type="NCBI Taxonomy" id="2079460"/>
    <lineage>
        <taxon>Bacteria</taxon>
        <taxon>Pseudomonadati</taxon>
        <taxon>Bacteroidota</taxon>
        <taxon>Sphingobacteriia</taxon>
        <taxon>Sphingobacteriales</taxon>
        <taxon>Sphingobacteriaceae</taxon>
        <taxon>Solitalea</taxon>
    </lineage>
</organism>
<sequence>MKNYAWAFIAFILLFAQPESVFAQVSGKKIIDLTYSFDKETIYWPTENGFQLTVGFKGETEKGYHYEANTFCAAEHGGTHFDAPAHFYKNRATVDQIPLDKLIGEAVVVDIVQACSANADYLISKEDILRWESKNGQLKPGTIVLLRTGYGKFWPDRTKYMGTDKKGSDGVKMLHFPGLSPLTADWLIKERKIKAVGIDTPSIDFGQSSTYETHIILTKEEVPIFENVANLDLLPDKDFNIVALPMKIGGGSGAPLRIIALLDQ</sequence>
<dbReference type="Pfam" id="PF04199">
    <property type="entry name" value="Cyclase"/>
    <property type="match status" value="1"/>
</dbReference>
<keyword evidence="3" id="KW-1185">Reference proteome</keyword>
<dbReference type="Gene3D" id="3.50.30.50">
    <property type="entry name" value="Putative cyclase"/>
    <property type="match status" value="1"/>
</dbReference>
<dbReference type="InterPro" id="IPR007325">
    <property type="entry name" value="KFase/CYL"/>
</dbReference>
<dbReference type="GO" id="GO:0004061">
    <property type="term" value="F:arylformamidase activity"/>
    <property type="evidence" value="ECO:0007669"/>
    <property type="project" value="InterPro"/>
</dbReference>